<name>A0ABR2JRZ7_9EUKA</name>
<protein>
    <submittedName>
        <fullName evidence="1">Uncharacterized protein</fullName>
    </submittedName>
</protein>
<accession>A0ABR2JRZ7</accession>
<proteinExistence type="predicted"/>
<evidence type="ECO:0000313" key="1">
    <source>
        <dbReference type="EMBL" id="KAK8881196.1"/>
    </source>
</evidence>
<reference evidence="1 2" key="1">
    <citation type="submission" date="2024-04" db="EMBL/GenBank/DDBJ databases">
        <title>Tritrichomonas musculus Genome.</title>
        <authorList>
            <person name="Alves-Ferreira E."/>
            <person name="Grigg M."/>
            <person name="Lorenzi H."/>
            <person name="Galac M."/>
        </authorList>
    </citation>
    <scope>NUCLEOTIDE SEQUENCE [LARGE SCALE GENOMIC DNA]</scope>
    <source>
        <strain evidence="1 2">EAF2021</strain>
    </source>
</reference>
<dbReference type="Proteomes" id="UP001470230">
    <property type="component" value="Unassembled WGS sequence"/>
</dbReference>
<sequence>MMRSETFQQTPIPIETAYVLEDAVKFKTVNGYELMRDGTKFNRYYFEYPPEWKTSNTGEMIIGVRSIWTLNKRRHLRYSIIIRKYLKEKFHEKAKELYPDDYNIPFLEFINLKISDDRIDEIVNKMDQKDVIAFPFNINSWFHVTSDLREIYQDLSRCLKNQTDFKNFLKLVARNYSEDKKDGETDEDYNKRMKQKRAEMIHTINKYPAEELIMKYDLGFWFDQSTDNSIYYGSENKDIQMDGYYENESFKEIIYSSRNNNALDPFFIDFMLDPIEESIVSKKYDTSLYDFNLIDPTETLPPSLGYPKFVKKINPDPLTEDDTFSKDFNLIFNIGDLSYQNSIDYITTFHREIKFKNVYDRNSVKIHASFANQSNNYYIGNSHVYFYPIKYYKLNSKDDKFWIEFYSGRHHDCPINIPEDEGFIIEMLFMQNQKLLYI</sequence>
<evidence type="ECO:0000313" key="2">
    <source>
        <dbReference type="Proteomes" id="UP001470230"/>
    </source>
</evidence>
<dbReference type="EMBL" id="JAPFFF010000010">
    <property type="protein sequence ID" value="KAK8881196.1"/>
    <property type="molecule type" value="Genomic_DNA"/>
</dbReference>
<comment type="caution">
    <text evidence="1">The sequence shown here is derived from an EMBL/GenBank/DDBJ whole genome shotgun (WGS) entry which is preliminary data.</text>
</comment>
<gene>
    <name evidence="1" type="ORF">M9Y10_003927</name>
</gene>
<keyword evidence="2" id="KW-1185">Reference proteome</keyword>
<organism evidence="1 2">
    <name type="scientific">Tritrichomonas musculus</name>
    <dbReference type="NCBI Taxonomy" id="1915356"/>
    <lineage>
        <taxon>Eukaryota</taxon>
        <taxon>Metamonada</taxon>
        <taxon>Parabasalia</taxon>
        <taxon>Tritrichomonadida</taxon>
        <taxon>Tritrichomonadidae</taxon>
        <taxon>Tritrichomonas</taxon>
    </lineage>
</organism>